<evidence type="ECO:0000313" key="3">
    <source>
        <dbReference type="Proteomes" id="UP000294832"/>
    </source>
</evidence>
<evidence type="ECO:0000313" key="2">
    <source>
        <dbReference type="EMBL" id="TCN77393.1"/>
    </source>
</evidence>
<feature type="transmembrane region" description="Helical" evidence="1">
    <location>
        <begin position="346"/>
        <end position="368"/>
    </location>
</feature>
<dbReference type="RefSeq" id="WP_133040541.1">
    <property type="nucleotide sequence ID" value="NZ_SLWF01000046.1"/>
</dbReference>
<feature type="transmembrane region" description="Helical" evidence="1">
    <location>
        <begin position="167"/>
        <end position="194"/>
    </location>
</feature>
<dbReference type="EMBL" id="SLWF01000046">
    <property type="protein sequence ID" value="TCN77393.1"/>
    <property type="molecule type" value="Genomic_DNA"/>
</dbReference>
<sequence>MTLAFSLYSLIFFSILIWAYYDSKFKNNTLSAGFLSSFFKFYPVLIFTIIIGFRYNVGGDFPTYVNYYNEQYDISDPSKVPYEFGFFLIISTLQSLGLDYQSIFIVVAAVQIILLLKIIQLSNESRFLVLFFYFTTLSFLESLNVMRQGVAVLAVVLAVYYFKNKNYLNFILNSVIAMCFHNSSLFAIPIIILISNLNFIKYRIFIILLIFIFNVFSIEIFKFLISIITELGVFGKYSGYLEVSSDLFIKSKNNSISIGLIISTFTDIYIITSYQRVKKNSNYRGLSCYFINAFIVGTLMYPLAAASGFITLQRIMMYFYGVKYLVISDILMKGMNNGNWIERKGFMLFIILTFYLVWFIAAVSIGAAGSSPFKFNSSYF</sequence>
<feature type="transmembrane region" description="Helical" evidence="1">
    <location>
        <begin position="315"/>
        <end position="334"/>
    </location>
</feature>
<comment type="caution">
    <text evidence="2">The sequence shown here is derived from an EMBL/GenBank/DDBJ whole genome shotgun (WGS) entry which is preliminary data.</text>
</comment>
<name>A0A4R2F5M6_9GAMM</name>
<organism evidence="2 3">
    <name type="scientific">Shewanella fodinae</name>
    <dbReference type="NCBI Taxonomy" id="552357"/>
    <lineage>
        <taxon>Bacteria</taxon>
        <taxon>Pseudomonadati</taxon>
        <taxon>Pseudomonadota</taxon>
        <taxon>Gammaproteobacteria</taxon>
        <taxon>Alteromonadales</taxon>
        <taxon>Shewanellaceae</taxon>
        <taxon>Shewanella</taxon>
    </lineage>
</organism>
<keyword evidence="1" id="KW-0812">Transmembrane</keyword>
<keyword evidence="2" id="KW-0808">Transferase</keyword>
<dbReference type="AlphaFoldDB" id="A0A4R2F5M6"/>
<keyword evidence="1" id="KW-1133">Transmembrane helix</keyword>
<keyword evidence="1" id="KW-0472">Membrane</keyword>
<gene>
    <name evidence="2" type="ORF">EDC91_1465</name>
</gene>
<dbReference type="OrthoDB" id="5373240at2"/>
<protein>
    <submittedName>
        <fullName evidence="2">EpsG-like putative glucosyltransferase</fullName>
    </submittedName>
</protein>
<keyword evidence="3" id="KW-1185">Reference proteome</keyword>
<feature type="transmembrane region" description="Helical" evidence="1">
    <location>
        <begin position="286"/>
        <end position="309"/>
    </location>
</feature>
<evidence type="ECO:0000256" key="1">
    <source>
        <dbReference type="SAM" id="Phobius"/>
    </source>
</evidence>
<dbReference type="Pfam" id="PF14897">
    <property type="entry name" value="EpsG"/>
    <property type="match status" value="1"/>
</dbReference>
<dbReference type="InterPro" id="IPR049458">
    <property type="entry name" value="EpsG-like"/>
</dbReference>
<feature type="transmembrane region" description="Helical" evidence="1">
    <location>
        <begin position="33"/>
        <end position="55"/>
    </location>
</feature>
<feature type="transmembrane region" description="Helical" evidence="1">
    <location>
        <begin position="206"/>
        <end position="235"/>
    </location>
</feature>
<feature type="transmembrane region" description="Helical" evidence="1">
    <location>
        <begin position="6"/>
        <end position="21"/>
    </location>
</feature>
<dbReference type="GO" id="GO:0016740">
    <property type="term" value="F:transferase activity"/>
    <property type="evidence" value="ECO:0007669"/>
    <property type="project" value="UniProtKB-KW"/>
</dbReference>
<feature type="transmembrane region" description="Helical" evidence="1">
    <location>
        <begin position="255"/>
        <end position="274"/>
    </location>
</feature>
<feature type="transmembrane region" description="Helical" evidence="1">
    <location>
        <begin position="100"/>
        <end position="119"/>
    </location>
</feature>
<feature type="transmembrane region" description="Helical" evidence="1">
    <location>
        <begin position="131"/>
        <end position="161"/>
    </location>
</feature>
<proteinExistence type="predicted"/>
<reference evidence="2 3" key="1">
    <citation type="submission" date="2019-03" db="EMBL/GenBank/DDBJ databases">
        <title>Freshwater and sediment microbial communities from various areas in North America, analyzing microbe dynamics in response to fracking.</title>
        <authorList>
            <person name="Lamendella R."/>
        </authorList>
    </citation>
    <scope>NUCLEOTIDE SEQUENCE [LARGE SCALE GENOMIC DNA]</scope>
    <source>
        <strain evidence="2 3">74A</strain>
    </source>
</reference>
<dbReference type="Proteomes" id="UP000294832">
    <property type="component" value="Unassembled WGS sequence"/>
</dbReference>
<accession>A0A4R2F5M6</accession>